<dbReference type="AlphaFoldDB" id="A0A5N1J5W6"/>
<proteinExistence type="predicted"/>
<evidence type="ECO:0000313" key="2">
    <source>
        <dbReference type="EMBL" id="KAA9341194.1"/>
    </source>
</evidence>
<dbReference type="EMBL" id="VTWS01000013">
    <property type="protein sequence ID" value="KAA9341194.1"/>
    <property type="molecule type" value="Genomic_DNA"/>
</dbReference>
<evidence type="ECO:0000256" key="1">
    <source>
        <dbReference type="SAM" id="MobiDB-lite"/>
    </source>
</evidence>
<sequence length="576" mass="65568">MTRFDELKQKFPNVIPVPELRANVSIVELAVQYGYEHLPHKGRSRPVLQHPGHGDTIVIKNPQDASQQVYQRAGDFSDAGTIIDFVRNRLHTVFSVFNRPGQHEFRNITNVLYDYLKIDPDQVTRNRTAITIQPDPNPKQPFAKELLDIRSLEKDNYLLKRNIDQKIIESPEFKGKAVTQVTYLNTETGRTDDFMTAKANPDRKYLTFHNVAFPYYNGLSAEVMGFEVRNENLKQHAPGSDRQSSVFISNIPPKIERFVIVESVLDAMAHKQLQSIRGDDAFNTVYFSTGGQLTPEQVNTISRYVSSLEKAPNWKIELSFDDDTKGHRYDLQFVQKLVASHFPVSSTVATGNRTGLLLPEADAHQQIREALLNRVELFNTNVRSQIERADSDDITKKEISTQLINIGQVEQQKVIYVPETMTALRAISQALLELTGLGKRIELVKSCAKDFTDELKLNLDEAKRFTYAIVNDSGKVMYNSNSAATIQRTLILLQHHHTGEGQNVTFRAVSRQNNGWMKEQARIEIKDGSVHKASEQVEFKKQVLDEKSDRSQQATVKRQEEKRSQVPSTSPKIKHQ</sequence>
<feature type="compositionally biased region" description="Basic and acidic residues" evidence="1">
    <location>
        <begin position="541"/>
        <end position="550"/>
    </location>
</feature>
<gene>
    <name evidence="2" type="ORF">F0P93_30635</name>
</gene>
<organism evidence="2 3">
    <name type="scientific">Larkinella humicola</name>
    <dbReference type="NCBI Taxonomy" id="2607654"/>
    <lineage>
        <taxon>Bacteria</taxon>
        <taxon>Pseudomonadati</taxon>
        <taxon>Bacteroidota</taxon>
        <taxon>Cytophagia</taxon>
        <taxon>Cytophagales</taxon>
        <taxon>Spirosomataceae</taxon>
        <taxon>Larkinella</taxon>
    </lineage>
</organism>
<name>A0A5N1J5W6_9BACT</name>
<dbReference type="Pfam" id="PF13155">
    <property type="entry name" value="Toprim_2"/>
    <property type="match status" value="1"/>
</dbReference>
<evidence type="ECO:0000313" key="3">
    <source>
        <dbReference type="Proteomes" id="UP000326344"/>
    </source>
</evidence>
<dbReference type="Gene3D" id="3.40.1360.10">
    <property type="match status" value="1"/>
</dbReference>
<feature type="region of interest" description="Disordered" evidence="1">
    <location>
        <begin position="541"/>
        <end position="576"/>
    </location>
</feature>
<feature type="compositionally biased region" description="Polar residues" evidence="1">
    <location>
        <begin position="565"/>
        <end position="576"/>
    </location>
</feature>
<reference evidence="2 3" key="1">
    <citation type="submission" date="2019-09" db="EMBL/GenBank/DDBJ databases">
        <title>Genome Sequence of Larkinella sp MA1.</title>
        <authorList>
            <person name="Srinivasan S."/>
        </authorList>
    </citation>
    <scope>NUCLEOTIDE SEQUENCE [LARGE SCALE GENOMIC DNA]</scope>
    <source>
        <strain evidence="2 3">MA1</strain>
    </source>
</reference>
<dbReference type="RefSeq" id="WP_150881602.1">
    <property type="nucleotide sequence ID" value="NZ_VTWS01000013.1"/>
</dbReference>
<protein>
    <submittedName>
        <fullName evidence="2">Toprim domain-containing protein</fullName>
    </submittedName>
</protein>
<accession>A0A5N1J5W6</accession>
<dbReference type="Proteomes" id="UP000326344">
    <property type="component" value="Unassembled WGS sequence"/>
</dbReference>
<comment type="caution">
    <text evidence="2">The sequence shown here is derived from an EMBL/GenBank/DDBJ whole genome shotgun (WGS) entry which is preliminary data.</text>
</comment>
<keyword evidence="3" id="KW-1185">Reference proteome</keyword>